<sequence>MAFRPEHEIHKRRFSRNLGVGLTLGAFILLVFALTVVKVTEEGKMKHNPDGTVVEGQ</sequence>
<accession>A0A842IDJ3</accession>
<proteinExistence type="predicted"/>
<protein>
    <recommendedName>
        <fullName evidence="3">Cytochrome C oxidase assembly protein</fullName>
    </recommendedName>
</protein>
<reference evidence="1 2" key="1">
    <citation type="journal article" date="2017" name="Int. J. Syst. Evol. Microbiol.">
        <title>Gemmobacter straminiformis sp. nov., isolated from an artificial fountain.</title>
        <authorList>
            <person name="Kang J.Y."/>
            <person name="Kim M.J."/>
            <person name="Chun J."/>
            <person name="Son K.P."/>
            <person name="Jahng K.Y."/>
        </authorList>
    </citation>
    <scope>NUCLEOTIDE SEQUENCE [LARGE SCALE GENOMIC DNA]</scope>
    <source>
        <strain evidence="1 2">CAM-8</strain>
    </source>
</reference>
<name>A0A842IDJ3_9RHOB</name>
<comment type="caution">
    <text evidence="1">The sequence shown here is derived from an EMBL/GenBank/DDBJ whole genome shotgun (WGS) entry which is preliminary data.</text>
</comment>
<gene>
    <name evidence="1" type="ORF">H7F16_17935</name>
</gene>
<evidence type="ECO:0008006" key="3">
    <source>
        <dbReference type="Google" id="ProtNLM"/>
    </source>
</evidence>
<organism evidence="1 2">
    <name type="scientific">Paragemmobacter straminiformis</name>
    <dbReference type="NCBI Taxonomy" id="2045119"/>
    <lineage>
        <taxon>Bacteria</taxon>
        <taxon>Pseudomonadati</taxon>
        <taxon>Pseudomonadota</taxon>
        <taxon>Alphaproteobacteria</taxon>
        <taxon>Rhodobacterales</taxon>
        <taxon>Paracoccaceae</taxon>
        <taxon>Paragemmobacter</taxon>
    </lineage>
</organism>
<evidence type="ECO:0000313" key="2">
    <source>
        <dbReference type="Proteomes" id="UP000555411"/>
    </source>
</evidence>
<dbReference type="Proteomes" id="UP000555411">
    <property type="component" value="Unassembled WGS sequence"/>
</dbReference>
<dbReference type="RefSeq" id="WP_185799018.1">
    <property type="nucleotide sequence ID" value="NZ_JACLQD010000006.1"/>
</dbReference>
<keyword evidence="2" id="KW-1185">Reference proteome</keyword>
<evidence type="ECO:0000313" key="1">
    <source>
        <dbReference type="EMBL" id="MBC2837403.1"/>
    </source>
</evidence>
<dbReference type="AlphaFoldDB" id="A0A842IDJ3"/>
<dbReference type="EMBL" id="JACLQD010000006">
    <property type="protein sequence ID" value="MBC2837403.1"/>
    <property type="molecule type" value="Genomic_DNA"/>
</dbReference>